<comment type="caution">
    <text evidence="1">The sequence shown here is derived from an EMBL/GenBank/DDBJ whole genome shotgun (WGS) entry which is preliminary data.</text>
</comment>
<evidence type="ECO:0000313" key="2">
    <source>
        <dbReference type="Proteomes" id="UP001595925"/>
    </source>
</evidence>
<protein>
    <submittedName>
        <fullName evidence="1">Uncharacterized protein</fullName>
    </submittedName>
</protein>
<organism evidence="1 2">
    <name type="scientific">Saliphagus infecundisoli</name>
    <dbReference type="NCBI Taxonomy" id="1849069"/>
    <lineage>
        <taxon>Archaea</taxon>
        <taxon>Methanobacteriati</taxon>
        <taxon>Methanobacteriota</taxon>
        <taxon>Stenosarchaea group</taxon>
        <taxon>Halobacteria</taxon>
        <taxon>Halobacteriales</taxon>
        <taxon>Natrialbaceae</taxon>
        <taxon>Saliphagus</taxon>
    </lineage>
</organism>
<evidence type="ECO:0000313" key="1">
    <source>
        <dbReference type="EMBL" id="MFC4987735.1"/>
    </source>
</evidence>
<reference evidence="1 2" key="1">
    <citation type="journal article" date="2019" name="Int. J. Syst. Evol. Microbiol.">
        <title>The Global Catalogue of Microorganisms (GCM) 10K type strain sequencing project: providing services to taxonomists for standard genome sequencing and annotation.</title>
        <authorList>
            <consortium name="The Broad Institute Genomics Platform"/>
            <consortium name="The Broad Institute Genome Sequencing Center for Infectious Disease"/>
            <person name="Wu L."/>
            <person name="Ma J."/>
        </authorList>
    </citation>
    <scope>NUCLEOTIDE SEQUENCE [LARGE SCALE GENOMIC DNA]</scope>
    <source>
        <strain evidence="1 2">CGMCC 1.15824</strain>
    </source>
</reference>
<dbReference type="AlphaFoldDB" id="A0ABD5QDR4"/>
<sequence>MDTADADVRALTARLTLHSGSDTTARDDARERVESALEGLDGWRIEGCEIVEPPAAPFEPHTLTVRVVADAGTTDDAEEALARNGIEVV</sequence>
<accession>A0ABD5QDR4</accession>
<proteinExistence type="predicted"/>
<name>A0ABD5QDR4_9EURY</name>
<dbReference type="Proteomes" id="UP001595925">
    <property type="component" value="Unassembled WGS sequence"/>
</dbReference>
<dbReference type="EMBL" id="JBHSJG010000029">
    <property type="protein sequence ID" value="MFC4987735.1"/>
    <property type="molecule type" value="Genomic_DNA"/>
</dbReference>
<dbReference type="RefSeq" id="WP_224827835.1">
    <property type="nucleotide sequence ID" value="NZ_JAIVEF010000002.1"/>
</dbReference>
<gene>
    <name evidence="1" type="ORF">ACFPFO_08150</name>
</gene>
<keyword evidence="2" id="KW-1185">Reference proteome</keyword>